<dbReference type="GeneID" id="54419062"/>
<organism evidence="1">
    <name type="scientific">Eremomyces bilateralis CBS 781.70</name>
    <dbReference type="NCBI Taxonomy" id="1392243"/>
    <lineage>
        <taxon>Eukaryota</taxon>
        <taxon>Fungi</taxon>
        <taxon>Dikarya</taxon>
        <taxon>Ascomycota</taxon>
        <taxon>Pezizomycotina</taxon>
        <taxon>Dothideomycetes</taxon>
        <taxon>Dothideomycetes incertae sedis</taxon>
        <taxon>Eremomycetales</taxon>
        <taxon>Eremomycetaceae</taxon>
        <taxon>Eremomyces</taxon>
    </lineage>
</organism>
<evidence type="ECO:0000313" key="2">
    <source>
        <dbReference type="Proteomes" id="UP000504638"/>
    </source>
</evidence>
<evidence type="ECO:0000313" key="1">
    <source>
        <dbReference type="EMBL" id="KAF1817384.1"/>
    </source>
</evidence>
<dbReference type="RefSeq" id="XP_033539015.1">
    <property type="nucleotide sequence ID" value="XM_033678492.1"/>
</dbReference>
<gene>
    <name evidence="1 3" type="ORF">P152DRAFT_453967</name>
</gene>
<keyword evidence="2" id="KW-1185">Reference proteome</keyword>
<reference evidence="3" key="3">
    <citation type="submission" date="2025-04" db="UniProtKB">
        <authorList>
            <consortium name="RefSeq"/>
        </authorList>
    </citation>
    <scope>IDENTIFICATION</scope>
    <source>
        <strain evidence="3">CBS 781.70</strain>
    </source>
</reference>
<dbReference type="EMBL" id="ML975149">
    <property type="protein sequence ID" value="KAF1817384.1"/>
    <property type="molecule type" value="Genomic_DNA"/>
</dbReference>
<reference evidence="1 3" key="1">
    <citation type="submission" date="2020-01" db="EMBL/GenBank/DDBJ databases">
        <authorList>
            <consortium name="DOE Joint Genome Institute"/>
            <person name="Haridas S."/>
            <person name="Albert R."/>
            <person name="Binder M."/>
            <person name="Bloem J."/>
            <person name="Labutti K."/>
            <person name="Salamov A."/>
            <person name="Andreopoulos B."/>
            <person name="Baker S.E."/>
            <person name="Barry K."/>
            <person name="Bills G."/>
            <person name="Bluhm B.H."/>
            <person name="Cannon C."/>
            <person name="Castanera R."/>
            <person name="Culley D.E."/>
            <person name="Daum C."/>
            <person name="Ezra D."/>
            <person name="Gonzalez J.B."/>
            <person name="Henrissat B."/>
            <person name="Kuo A."/>
            <person name="Liang C."/>
            <person name="Lipzen A."/>
            <person name="Lutzoni F."/>
            <person name="Magnuson J."/>
            <person name="Mondo S."/>
            <person name="Nolan M."/>
            <person name="Ohm R."/>
            <person name="Pangilinan J."/>
            <person name="Park H.-J."/>
            <person name="Ramirez L."/>
            <person name="Alfaro M."/>
            <person name="Sun H."/>
            <person name="Tritt A."/>
            <person name="Yoshinaga Y."/>
            <person name="Zwiers L.-H."/>
            <person name="Turgeon B.G."/>
            <person name="Goodwin S.B."/>
            <person name="Spatafora J.W."/>
            <person name="Crous P.W."/>
            <person name="Grigoriev I.V."/>
        </authorList>
    </citation>
    <scope>NUCLEOTIDE SEQUENCE</scope>
    <source>
        <strain evidence="1 3">CBS 781.70</strain>
    </source>
</reference>
<dbReference type="Proteomes" id="UP000504638">
    <property type="component" value="Unplaced"/>
</dbReference>
<accession>A0A6G1GHA0</accession>
<proteinExistence type="predicted"/>
<protein>
    <submittedName>
        <fullName evidence="1 3">Uncharacterized protein</fullName>
    </submittedName>
</protein>
<reference evidence="3" key="2">
    <citation type="submission" date="2020-04" db="EMBL/GenBank/DDBJ databases">
        <authorList>
            <consortium name="NCBI Genome Project"/>
        </authorList>
    </citation>
    <scope>NUCLEOTIDE SEQUENCE</scope>
    <source>
        <strain evidence="3">CBS 781.70</strain>
    </source>
</reference>
<sequence>MALIYLSWDSDGICKMIVAVQASFRCRLRAFCKHFGGRVGQRADLTPTVHQTPPKFTTRVSPKVQLRVPFETADANHLL</sequence>
<name>A0A6G1GHA0_9PEZI</name>
<dbReference type="AlphaFoldDB" id="A0A6G1GHA0"/>
<evidence type="ECO:0000313" key="3">
    <source>
        <dbReference type="RefSeq" id="XP_033539015.1"/>
    </source>
</evidence>